<feature type="domain" description="CRISPR type III-associated protein" evidence="2">
    <location>
        <begin position="24"/>
        <end position="192"/>
    </location>
</feature>
<evidence type="ECO:0000259" key="2">
    <source>
        <dbReference type="Pfam" id="PF03787"/>
    </source>
</evidence>
<comment type="caution">
    <text evidence="3">The sequence shown here is derived from an EMBL/GenBank/DDBJ whole genome shotgun (WGS) entry which is preliminary data.</text>
</comment>
<keyword evidence="1" id="KW-0051">Antiviral defense</keyword>
<evidence type="ECO:0000313" key="3">
    <source>
        <dbReference type="EMBL" id="HGM46992.1"/>
    </source>
</evidence>
<dbReference type="Pfam" id="PF03787">
    <property type="entry name" value="RAMPs"/>
    <property type="match status" value="1"/>
</dbReference>
<proteinExistence type="predicted"/>
<dbReference type="GO" id="GO:0051607">
    <property type="term" value="P:defense response to virus"/>
    <property type="evidence" value="ECO:0007669"/>
    <property type="project" value="UniProtKB-KW"/>
</dbReference>
<gene>
    <name evidence="3" type="primary">cmr1</name>
    <name evidence="3" type="ORF">ENU21_04500</name>
</gene>
<dbReference type="EMBL" id="DTBQ01000124">
    <property type="protein sequence ID" value="HGM46992.1"/>
    <property type="molecule type" value="Genomic_DNA"/>
</dbReference>
<evidence type="ECO:0000256" key="1">
    <source>
        <dbReference type="ARBA" id="ARBA00023118"/>
    </source>
</evidence>
<dbReference type="AlphaFoldDB" id="A0A7C4D3L2"/>
<name>A0A7C4D3L2_THEPE</name>
<protein>
    <submittedName>
        <fullName evidence="3">Type III-B CRISPR module RAMP protein Cmr1</fullName>
    </submittedName>
</protein>
<dbReference type="NCBIfam" id="TIGR01894">
    <property type="entry name" value="cas_TM1795_cmr1"/>
    <property type="match status" value="1"/>
</dbReference>
<sequence length="488" mass="55853">MSTYSRLRELQRRVRESDRVCRFELTAVTPILIGGYDTRTSHEVGREGLRPSSIKGVWRWWARIFVSAAICKRFRYTRFVNLEDADKIVANILGTTRDRASSSKYQIVATDLQVNEVELAKYKDVARVKLLRLGRGEIIRDRVLGPNSTFSVELYRLRKTEEAEDAFAASSLLVALALGGVGKATSRGFGKLAVTKVECNLSSVKELYSDLEKLSKGEIFREGSFQVKAKEIVKKIFELCINLASPLVVNMSVSGQYTHPLIETPVDNYYEVCIPNKLFGSDVEVLEAIGNATLKLSWKRLKGVDIRSSGRNLDTWILGLPRSQPPQFEPPRDRIPQANLEEVLRDHLKKLLNRIKCGNTNTDDISNMIRKKIEEDRRGREGGRREKYKVPTGYFNCCEKYKALVRRRSPIIFVPIKISDGEYKGKYYVVILGFITADWDRVSLIHLGFNWNYPHYFQVTFRPTQLNDVKRAFNTALDNVVKVIERSR</sequence>
<dbReference type="CDD" id="cd09726">
    <property type="entry name" value="RAMP_I_III"/>
    <property type="match status" value="1"/>
</dbReference>
<dbReference type="InterPro" id="IPR005537">
    <property type="entry name" value="RAMP_III_fam"/>
</dbReference>
<dbReference type="InterPro" id="IPR007522">
    <property type="entry name" value="CRISPR-assoc_prot_TM1795"/>
</dbReference>
<accession>A0A7C4D3L2</accession>
<organism evidence="3">
    <name type="scientific">Thermofilum pendens</name>
    <dbReference type="NCBI Taxonomy" id="2269"/>
    <lineage>
        <taxon>Archaea</taxon>
        <taxon>Thermoproteota</taxon>
        <taxon>Thermoprotei</taxon>
        <taxon>Thermofilales</taxon>
        <taxon>Thermofilaceae</taxon>
        <taxon>Thermofilum</taxon>
    </lineage>
</organism>
<reference evidence="3" key="1">
    <citation type="journal article" date="2020" name="mSystems">
        <title>Genome- and Community-Level Interaction Insights into Carbon Utilization and Element Cycling Functions of Hydrothermarchaeota in Hydrothermal Sediment.</title>
        <authorList>
            <person name="Zhou Z."/>
            <person name="Liu Y."/>
            <person name="Xu W."/>
            <person name="Pan J."/>
            <person name="Luo Z.H."/>
            <person name="Li M."/>
        </authorList>
    </citation>
    <scope>NUCLEOTIDE SEQUENCE</scope>
    <source>
        <strain evidence="3">SpSt-649</strain>
    </source>
</reference>